<protein>
    <recommendedName>
        <fullName evidence="3">Phosphoribosyltransferase domain-containing protein</fullName>
    </recommendedName>
</protein>
<dbReference type="EMBL" id="LGKP01000011">
    <property type="protein sequence ID" value="KPL90656.1"/>
    <property type="molecule type" value="Genomic_DNA"/>
</dbReference>
<evidence type="ECO:0000313" key="5">
    <source>
        <dbReference type="Proteomes" id="UP000050277"/>
    </source>
</evidence>
<sequence length="185" mass="21043">MASYDYRTRRGVDPISWQRFEEITRQLAMQIAPWGPELILGIARGGLFPATLLSYALRRELYPIRLTRRFEDQVVRRDPSWLVKPPAKVRNRRVLIVDEMADSGQTLLVAGLVVRDMGAADVKTAALYAHTWASPRPDYVGLLSDQLIMNPWDSEILQDGHFVQHPEYTAAIRAQDDAEQAPDSQ</sequence>
<reference evidence="4 5" key="1">
    <citation type="submission" date="2015-07" db="EMBL/GenBank/DDBJ databases">
        <title>Whole genome sequence of Herpetosiphon geysericola DSM 7119.</title>
        <authorList>
            <person name="Hemp J."/>
            <person name="Ward L.M."/>
            <person name="Pace L.A."/>
            <person name="Fischer W.W."/>
        </authorList>
    </citation>
    <scope>NUCLEOTIDE SEQUENCE [LARGE SCALE GENOMIC DNA]</scope>
    <source>
        <strain evidence="4 5">DSM 7119</strain>
    </source>
</reference>
<keyword evidence="5" id="KW-1185">Reference proteome</keyword>
<dbReference type="AlphaFoldDB" id="A0A0P6Y3V8"/>
<dbReference type="InterPro" id="IPR000836">
    <property type="entry name" value="PRTase_dom"/>
</dbReference>
<dbReference type="Pfam" id="PF00156">
    <property type="entry name" value="Pribosyltran"/>
    <property type="match status" value="1"/>
</dbReference>
<dbReference type="SUPFAM" id="SSF53271">
    <property type="entry name" value="PRTase-like"/>
    <property type="match status" value="1"/>
</dbReference>
<keyword evidence="1" id="KW-0328">Glycosyltransferase</keyword>
<keyword evidence="2" id="KW-0808">Transferase</keyword>
<dbReference type="PATRIC" id="fig|70996.4.peg.5648"/>
<dbReference type="CDD" id="cd06223">
    <property type="entry name" value="PRTases_typeI"/>
    <property type="match status" value="1"/>
</dbReference>
<dbReference type="OrthoDB" id="307631at2"/>
<gene>
    <name evidence="4" type="ORF">SE18_06230</name>
</gene>
<evidence type="ECO:0000256" key="2">
    <source>
        <dbReference type="ARBA" id="ARBA00022679"/>
    </source>
</evidence>
<accession>A0A0P6Y3V8</accession>
<name>A0A0P6Y3V8_9CHLR</name>
<feature type="domain" description="Phosphoribosyltransferase" evidence="3">
    <location>
        <begin position="18"/>
        <end position="137"/>
    </location>
</feature>
<dbReference type="RefSeq" id="WP_054533566.1">
    <property type="nucleotide sequence ID" value="NZ_LGKP01000011.1"/>
</dbReference>
<proteinExistence type="predicted"/>
<dbReference type="InterPro" id="IPR029057">
    <property type="entry name" value="PRTase-like"/>
</dbReference>
<dbReference type="Gene3D" id="3.40.50.2020">
    <property type="match status" value="1"/>
</dbReference>
<evidence type="ECO:0000256" key="1">
    <source>
        <dbReference type="ARBA" id="ARBA00022676"/>
    </source>
</evidence>
<evidence type="ECO:0000259" key="3">
    <source>
        <dbReference type="Pfam" id="PF00156"/>
    </source>
</evidence>
<dbReference type="STRING" id="70996.SE18_06230"/>
<dbReference type="PANTHER" id="PTHR43363:SF1">
    <property type="entry name" value="HYPOXANTHINE-GUANINE PHOSPHORIBOSYLTRANSFERASE"/>
    <property type="match status" value="1"/>
</dbReference>
<dbReference type="Proteomes" id="UP000050277">
    <property type="component" value="Unassembled WGS sequence"/>
</dbReference>
<organism evidence="4 5">
    <name type="scientific">Herpetosiphon geysericola</name>
    <dbReference type="NCBI Taxonomy" id="70996"/>
    <lineage>
        <taxon>Bacteria</taxon>
        <taxon>Bacillati</taxon>
        <taxon>Chloroflexota</taxon>
        <taxon>Chloroflexia</taxon>
        <taxon>Herpetosiphonales</taxon>
        <taxon>Herpetosiphonaceae</taxon>
        <taxon>Herpetosiphon</taxon>
    </lineage>
</organism>
<comment type="caution">
    <text evidence="4">The sequence shown here is derived from an EMBL/GenBank/DDBJ whole genome shotgun (WGS) entry which is preliminary data.</text>
</comment>
<dbReference type="PANTHER" id="PTHR43363">
    <property type="entry name" value="HYPOXANTHINE PHOSPHORIBOSYLTRANSFERASE"/>
    <property type="match status" value="1"/>
</dbReference>
<dbReference type="GO" id="GO:0016757">
    <property type="term" value="F:glycosyltransferase activity"/>
    <property type="evidence" value="ECO:0007669"/>
    <property type="project" value="UniProtKB-KW"/>
</dbReference>
<evidence type="ECO:0000313" key="4">
    <source>
        <dbReference type="EMBL" id="KPL90656.1"/>
    </source>
</evidence>